<proteinExistence type="predicted"/>
<feature type="domain" description="TonB C-terminal" evidence="2">
    <location>
        <begin position="253"/>
        <end position="315"/>
    </location>
</feature>
<dbReference type="RefSeq" id="WP_166133349.1">
    <property type="nucleotide sequence ID" value="NZ_JAAOBY010000001.1"/>
</dbReference>
<dbReference type="Pfam" id="PF03544">
    <property type="entry name" value="TonB_C"/>
    <property type="match status" value="1"/>
</dbReference>
<keyword evidence="1" id="KW-0732">Signal</keyword>
<comment type="caution">
    <text evidence="3">The sequence shown here is derived from an EMBL/GenBank/DDBJ whole genome shotgun (WGS) entry which is preliminary data.</text>
</comment>
<dbReference type="SUPFAM" id="SSF74653">
    <property type="entry name" value="TolA/TonB C-terminal domain"/>
    <property type="match status" value="1"/>
</dbReference>
<protein>
    <submittedName>
        <fullName evidence="3">Energy transducer TonB</fullName>
    </submittedName>
</protein>
<feature type="signal peptide" evidence="1">
    <location>
        <begin position="1"/>
        <end position="27"/>
    </location>
</feature>
<reference evidence="3 4" key="1">
    <citation type="submission" date="2020-08" db="EMBL/GenBank/DDBJ databases">
        <title>Description of novel Flavobacterium F-400 isolate.</title>
        <authorList>
            <person name="Saticioglu I."/>
            <person name="Duman M."/>
            <person name="Altun S."/>
        </authorList>
    </citation>
    <scope>NUCLEOTIDE SEQUENCE [LARGE SCALE GENOMIC DNA]</scope>
    <source>
        <strain evidence="3 4">F-400</strain>
    </source>
</reference>
<dbReference type="InterPro" id="IPR051045">
    <property type="entry name" value="TonB-dependent_transducer"/>
</dbReference>
<dbReference type="InterPro" id="IPR037682">
    <property type="entry name" value="TonB_C"/>
</dbReference>
<evidence type="ECO:0000259" key="2">
    <source>
        <dbReference type="Pfam" id="PF03544"/>
    </source>
</evidence>
<accession>A0ABR7JDC9</accession>
<evidence type="ECO:0000256" key="1">
    <source>
        <dbReference type="SAM" id="SignalP"/>
    </source>
</evidence>
<evidence type="ECO:0000313" key="3">
    <source>
        <dbReference type="EMBL" id="MBC5862498.1"/>
    </source>
</evidence>
<evidence type="ECO:0000313" key="4">
    <source>
        <dbReference type="Proteomes" id="UP000621670"/>
    </source>
</evidence>
<dbReference type="PANTHER" id="PTHR33446">
    <property type="entry name" value="PROTEIN TONB-RELATED"/>
    <property type="match status" value="1"/>
</dbReference>
<dbReference type="Gene3D" id="3.30.1150.10">
    <property type="match status" value="1"/>
</dbReference>
<sequence>MKNKKQAYNYSKLIFWCLMLAPVFGFSQESVGKKIYLDSLGVETNYDNHLYYRVIESFDTTTNMYSFKEYYKSGAISMSGQALTANVESKSGEFINYYENGNKKSITNYLKGRLVGNEELWYENGTKESESEYFESEDGFSTLQKLKNYWLENGKQTVVNGNGTYEKTFKFGTEKGMYKNGLKEGSWTGTFITIYGYTEQYRDGELISGVSTDQDNNEYSYTQLEVKPEPLTGMKDFYQHIGKNFQIPRAYDRVKGKIYISFVVEKNGDLGEVKILKSLNDVLDQEGIRVVKSYGKWKPGIQRGQNVRVLYSLPIALQGSR</sequence>
<feature type="chain" id="PRO_5045284223" evidence="1">
    <location>
        <begin position="28"/>
        <end position="321"/>
    </location>
</feature>
<gene>
    <name evidence="3" type="ORF">H8R26_03610</name>
</gene>
<dbReference type="Proteomes" id="UP000621670">
    <property type="component" value="Unassembled WGS sequence"/>
</dbReference>
<name>A0ABR7JDC9_9FLAO</name>
<keyword evidence="4" id="KW-1185">Reference proteome</keyword>
<organism evidence="3 4">
    <name type="scientific">Flavobacterium turcicum</name>
    <dbReference type="NCBI Taxonomy" id="2764718"/>
    <lineage>
        <taxon>Bacteria</taxon>
        <taxon>Pseudomonadati</taxon>
        <taxon>Bacteroidota</taxon>
        <taxon>Flavobacteriia</taxon>
        <taxon>Flavobacteriales</taxon>
        <taxon>Flavobacteriaceae</taxon>
        <taxon>Flavobacterium</taxon>
    </lineage>
</organism>
<dbReference type="PANTHER" id="PTHR33446:SF2">
    <property type="entry name" value="PROTEIN TONB"/>
    <property type="match status" value="1"/>
</dbReference>
<dbReference type="EMBL" id="JACRUM010000001">
    <property type="protein sequence ID" value="MBC5862498.1"/>
    <property type="molecule type" value="Genomic_DNA"/>
</dbReference>